<dbReference type="Proteomes" id="UP000267516">
    <property type="component" value="Segment"/>
</dbReference>
<proteinExistence type="predicted"/>
<reference evidence="1" key="1">
    <citation type="journal article" date="2018" name="Aquaculture">
        <title>Complete genome sequence of a white spot syndrome virus associated with a disease incursion in Australia.</title>
        <authorList>
            <person name="Oakey J."/>
            <person name="Smith C.S."/>
        </authorList>
    </citation>
    <scope>NUCLEOTIDE SEQUENCE [LARGE SCALE GENOMIC DNA]</scope>
    <source>
        <strain evidence="1">WSSV-AU</strain>
    </source>
</reference>
<evidence type="ECO:0000313" key="1">
    <source>
        <dbReference type="EMBL" id="ATU84235.1"/>
    </source>
</evidence>
<dbReference type="EMBL" id="MF768985">
    <property type="protein sequence ID" value="ATU84235.1"/>
    <property type="molecule type" value="Genomic_DNA"/>
</dbReference>
<accession>A0A2D3I768</accession>
<name>A0A2D3I768_9VIRU</name>
<organism evidence="1">
    <name type="scientific">White spot syndrome virus</name>
    <dbReference type="NCBI Taxonomy" id="342409"/>
    <lineage>
        <taxon>Viruses</taxon>
        <taxon>Viruses incertae sedis</taxon>
        <taxon>Naldaviricetes</taxon>
        <taxon>Nimaviridae</taxon>
        <taxon>Whispovirus</taxon>
    </lineage>
</organism>
<protein>
    <submittedName>
        <fullName evidence="1">ORF183</fullName>
    </submittedName>
</protein>
<sequence length="59" mass="6894">MRKKIIRLSPLEPKVQKMHSRIYLFTNVIKNELFHILSKTNYPLKMGIYLTSGGSNLMT</sequence>